<organism evidence="1 2">
    <name type="scientific">Cereibacter changlensis</name>
    <dbReference type="NCBI Taxonomy" id="402884"/>
    <lineage>
        <taxon>Bacteria</taxon>
        <taxon>Pseudomonadati</taxon>
        <taxon>Pseudomonadota</taxon>
        <taxon>Alphaproteobacteria</taxon>
        <taxon>Rhodobacterales</taxon>
        <taxon>Paracoccaceae</taxon>
        <taxon>Cereibacter</taxon>
    </lineage>
</organism>
<reference evidence="1 2" key="1">
    <citation type="submission" date="2019-04" db="EMBL/GenBank/DDBJ databases">
        <title>Crypto-aerobic microbial life in anoxic (sulfidic) marine sediments.</title>
        <authorList>
            <person name="Bhattacharya S."/>
            <person name="Roy C."/>
            <person name="Mondal N."/>
            <person name="Sarkar J."/>
            <person name="Mandal S."/>
            <person name="Rameez M.J."/>
            <person name="Ghosh W."/>
        </authorList>
    </citation>
    <scope>NUCLEOTIDE SEQUENCE [LARGE SCALE GENOMIC DNA]</scope>
    <source>
        <strain evidence="1 2">SBBC</strain>
    </source>
</reference>
<protein>
    <submittedName>
        <fullName evidence="1">Uncharacterized protein</fullName>
    </submittedName>
</protein>
<proteinExistence type="predicted"/>
<gene>
    <name evidence="1" type="ORF">FAZ78_23100</name>
</gene>
<name>A0A4U0YUX8_9RHOB</name>
<accession>A0A4U0YUX8</accession>
<evidence type="ECO:0000313" key="1">
    <source>
        <dbReference type="EMBL" id="TKA94296.1"/>
    </source>
</evidence>
<comment type="caution">
    <text evidence="1">The sequence shown here is derived from an EMBL/GenBank/DDBJ whole genome shotgun (WGS) entry which is preliminary data.</text>
</comment>
<sequence>MHSELESVINRICRRSLKKDLACCQMVMLPASIVVESLKEAVGEFGGWEVSQWPYEGPNLQEVATLTIKSVCATQAPQILEILDADGRNAVRAVSYMVIRSFDALALEKKDVGPYPSGLEGRDLGFAALATAILESGLLRRFLH</sequence>
<evidence type="ECO:0000313" key="2">
    <source>
        <dbReference type="Proteomes" id="UP000306340"/>
    </source>
</evidence>
<dbReference type="EMBL" id="SWAU01000392">
    <property type="protein sequence ID" value="TKA94296.1"/>
    <property type="molecule type" value="Genomic_DNA"/>
</dbReference>
<dbReference type="Proteomes" id="UP000306340">
    <property type="component" value="Unassembled WGS sequence"/>
</dbReference>
<dbReference type="AlphaFoldDB" id="A0A4U0YUX8"/>
<dbReference type="RefSeq" id="WP_136794550.1">
    <property type="nucleotide sequence ID" value="NZ_SWAU01000392.1"/>
</dbReference>